<evidence type="ECO:0000256" key="2">
    <source>
        <dbReference type="ARBA" id="ARBA00004613"/>
    </source>
</evidence>
<dbReference type="RefSeq" id="WP_112101858.1">
    <property type="nucleotide sequence ID" value="NZ_QMBP01000033.1"/>
</dbReference>
<dbReference type="Proteomes" id="UP000251558">
    <property type="component" value="Unassembled WGS sequence"/>
</dbReference>
<proteinExistence type="predicted"/>
<dbReference type="InterPro" id="IPR047187">
    <property type="entry name" value="SF1_C_Upf1"/>
</dbReference>
<evidence type="ECO:0000256" key="1">
    <source>
        <dbReference type="ARBA" id="ARBA00003145"/>
    </source>
</evidence>
<dbReference type="SUPFAM" id="SSF56024">
    <property type="entry name" value="Phospholipase D/nuclease"/>
    <property type="match status" value="1"/>
</dbReference>
<dbReference type="CDD" id="cd18808">
    <property type="entry name" value="SF1_C_Upf1"/>
    <property type="match status" value="1"/>
</dbReference>
<gene>
    <name evidence="7" type="ORF">DPM33_34405</name>
</gene>
<sequence>MTKTDLAVLKYWRSSVADSAIGDACLTSKMLEEFHGLSSEEAETGFLGREAVDFLFDKVPERVRRIAVSYRPLHVRRQSRHARLRGDGLPLEITPIVTEAQVTREGRIIPNYCVIARDILDPLARGAFSVGRVADLDSFLTAQGFAGKEEDPDLWQHFQHHWQQMMAEVGGNWPASDPEYLIVGHGLIRPASEAAATVKQILDLSDTLIEELPDCPLLANFARRVPSDIEPARQPPFPLGGRLGHSNDEFPVADHQREVLAHLAGARDGDILAINGPPGTGKTTMLLSAIADGWVRAALAQADPPLIVAASTNNQAVTNIIDAFGKDFARGEGAFAGRWLPDIKSFGLFLAAASREAEASVKYQTEHFFQKLETPEYLDRACIAYLDAARNAFPHLKRTDVASVVSTLHQRLQEESSILIRADEAYAKCRAAENAVQRILGDNPDSALLRLREAKEHRAAEKAAAEDLLHKWEGWLAAEPMLLSLFGFLPPVAKKRVLRARVFLRAAGAPDELKTVERIDGIDCLLKASASDTAARSKKAADAWGQAEHAVAQQRLQEEAWRKLASTLLPNSHLGADLLAFDRAADRSVRFRLFLLATHYWEGRWLLAMKKALPALQQVQKTGRGGNDRSIAEPMWSRRMMLTPCAVSTFATLPRKMTCRDNVSGSYRTEYLFNHIDLLIVDEAGQVLPEIAGPSFALAKRALVIGDIQQIEPISTLTAAVDAGNLIEVGLLPPSGGREALEALDRVGLTSRKGSTMRLAQSACRFYPYPELERGLYLFEHRRCFDEIISFCNELCYKGTLQPMRGQAKESSPQPMSYIHIDGMAISAGGSRFNPLEAQTIAAWLIANAEKLKARYGKRLEDIVGIVTPFGRQVREIRNACAALGIDVGRQGMTVGTVHALQGAERDVVIFSPVYSKHSNGGFIDLSPSMLNVAVSRAKDALLVFGDMDTLGSAPPGSPRSVLAHFLSRHSASEMVFDVPSRTDLSKGIPAVESLRDAVEHDAFLLNGFANAQRRLCVVSPWINIATMKQVGFAEAIVAARARDVEVEIYADPSLTRDRNKTEQDIFASTKEILTGFGATLHAVQRLHSKLVWVDDAVLAVGSFNWFSAHRTGEFARHETSIVYRGKHLGPEIQTLEDSLKARILTL</sequence>
<dbReference type="AlphaFoldDB" id="A0A330H6H7"/>
<dbReference type="Gene3D" id="3.40.50.300">
    <property type="entry name" value="P-loop containing nucleotide triphosphate hydrolases"/>
    <property type="match status" value="3"/>
</dbReference>
<keyword evidence="4" id="KW-0964">Secreted</keyword>
<evidence type="ECO:0000256" key="3">
    <source>
        <dbReference type="ARBA" id="ARBA00018392"/>
    </source>
</evidence>
<reference evidence="7 8" key="2">
    <citation type="submission" date="2018-07" db="EMBL/GenBank/DDBJ databases">
        <title>Diversity of Mesorhizobium strains in Brazil.</title>
        <authorList>
            <person name="Helene L.C.F."/>
            <person name="Dall'Agnol R."/>
            <person name="Delamuta J.R.M."/>
            <person name="Hungria M."/>
        </authorList>
    </citation>
    <scope>NUCLEOTIDE SEQUENCE [LARGE SCALE GENOMIC DNA]</scope>
    <source>
        <strain evidence="7 8">AC99b</strain>
    </source>
</reference>
<dbReference type="InterPro" id="IPR001736">
    <property type="entry name" value="PLipase_D/transphosphatidylase"/>
</dbReference>
<dbReference type="InterPro" id="IPR045055">
    <property type="entry name" value="DNA2/NAM7-like"/>
</dbReference>
<evidence type="ECO:0000313" key="8">
    <source>
        <dbReference type="Proteomes" id="UP000251558"/>
    </source>
</evidence>
<name>A0A330H6H7_9HYPH</name>
<dbReference type="Pfam" id="PF13091">
    <property type="entry name" value="PLDc_2"/>
    <property type="match status" value="1"/>
</dbReference>
<reference evidence="8" key="1">
    <citation type="submission" date="2018-06" db="EMBL/GenBank/DDBJ databases">
        <authorList>
            <person name="Helene L.C."/>
            <person name="Dall'Agnol R."/>
            <person name="Delamuta J.R."/>
            <person name="Hungria M."/>
        </authorList>
    </citation>
    <scope>NUCLEOTIDE SEQUENCE [LARGE SCALE GENOMIC DNA]</scope>
    <source>
        <strain evidence="8">AC99b</strain>
    </source>
</reference>
<dbReference type="GO" id="GO:0005576">
    <property type="term" value="C:extracellular region"/>
    <property type="evidence" value="ECO:0007669"/>
    <property type="project" value="UniProtKB-SubCell"/>
</dbReference>
<dbReference type="InterPro" id="IPR025202">
    <property type="entry name" value="PLD-like_dom"/>
</dbReference>
<dbReference type="GO" id="GO:0006793">
    <property type="term" value="P:phosphorus metabolic process"/>
    <property type="evidence" value="ECO:0007669"/>
    <property type="project" value="UniProtKB-ARBA"/>
</dbReference>
<dbReference type="SMART" id="SM00155">
    <property type="entry name" value="PLDc"/>
    <property type="match status" value="1"/>
</dbReference>
<feature type="domain" description="PLD phosphodiesterase" evidence="6">
    <location>
        <begin position="1083"/>
        <end position="1110"/>
    </location>
</feature>
<evidence type="ECO:0000256" key="5">
    <source>
        <dbReference type="ARBA" id="ARBA00029594"/>
    </source>
</evidence>
<comment type="caution">
    <text evidence="7">The sequence shown here is derived from an EMBL/GenBank/DDBJ whole genome shotgun (WGS) entry which is preliminary data.</text>
</comment>
<dbReference type="InterPro" id="IPR027417">
    <property type="entry name" value="P-loop_NTPase"/>
</dbReference>
<keyword evidence="8" id="KW-1185">Reference proteome</keyword>
<dbReference type="PANTHER" id="PTHR10887:SF530">
    <property type="entry name" value="SUPERFAMILY I DNA HELICASES"/>
    <property type="match status" value="1"/>
</dbReference>
<dbReference type="PIRSF" id="PIRSF026306">
    <property type="entry name" value="UCP026306"/>
    <property type="match status" value="1"/>
</dbReference>
<dbReference type="PROSITE" id="PS50035">
    <property type="entry name" value="PLD"/>
    <property type="match status" value="1"/>
</dbReference>
<comment type="function">
    <text evidence="1">Could be a virulence factor.</text>
</comment>
<dbReference type="InterPro" id="IPR041679">
    <property type="entry name" value="DNA2/NAM7-like_C"/>
</dbReference>
<evidence type="ECO:0000313" key="7">
    <source>
        <dbReference type="EMBL" id="RAZ82672.1"/>
    </source>
</evidence>
<protein>
    <recommendedName>
        <fullName evidence="3">Phospholipase D</fullName>
    </recommendedName>
    <alternativeName>
        <fullName evidence="5">Choline phosphatase</fullName>
    </alternativeName>
</protein>
<dbReference type="OrthoDB" id="9757917at2"/>
<dbReference type="EMBL" id="QMBP01000033">
    <property type="protein sequence ID" value="RAZ82672.1"/>
    <property type="molecule type" value="Genomic_DNA"/>
</dbReference>
<accession>A0A330H6H7</accession>
<dbReference type="Pfam" id="PF13087">
    <property type="entry name" value="AAA_12"/>
    <property type="match status" value="1"/>
</dbReference>
<comment type="subcellular location">
    <subcellularLocation>
        <location evidence="2">Secreted</location>
    </subcellularLocation>
</comment>
<evidence type="ECO:0000259" key="6">
    <source>
        <dbReference type="PROSITE" id="PS50035"/>
    </source>
</evidence>
<dbReference type="InterPro" id="IPR016834">
    <property type="entry name" value="UCP026306"/>
</dbReference>
<dbReference type="PANTHER" id="PTHR10887">
    <property type="entry name" value="DNA2/NAM7 HELICASE FAMILY"/>
    <property type="match status" value="1"/>
</dbReference>
<dbReference type="GO" id="GO:0003824">
    <property type="term" value="F:catalytic activity"/>
    <property type="evidence" value="ECO:0007669"/>
    <property type="project" value="InterPro"/>
</dbReference>
<dbReference type="SUPFAM" id="SSF52540">
    <property type="entry name" value="P-loop containing nucleoside triphosphate hydrolases"/>
    <property type="match status" value="1"/>
</dbReference>
<dbReference type="Gene3D" id="3.30.870.10">
    <property type="entry name" value="Endonuclease Chain A"/>
    <property type="match status" value="1"/>
</dbReference>
<organism evidence="7 8">
    <name type="scientific">Mesorhizobium hawassense</name>
    <dbReference type="NCBI Taxonomy" id="1209954"/>
    <lineage>
        <taxon>Bacteria</taxon>
        <taxon>Pseudomonadati</taxon>
        <taxon>Pseudomonadota</taxon>
        <taxon>Alphaproteobacteria</taxon>
        <taxon>Hyphomicrobiales</taxon>
        <taxon>Phyllobacteriaceae</taxon>
        <taxon>Mesorhizobium</taxon>
    </lineage>
</organism>
<evidence type="ECO:0000256" key="4">
    <source>
        <dbReference type="ARBA" id="ARBA00022525"/>
    </source>
</evidence>